<dbReference type="AlphaFoldDB" id="A0A899FQC1"/>
<organism evidence="3 4">
    <name type="scientific">Pneumocystis wakefieldiae</name>
    <dbReference type="NCBI Taxonomy" id="38082"/>
    <lineage>
        <taxon>Eukaryota</taxon>
        <taxon>Fungi</taxon>
        <taxon>Dikarya</taxon>
        <taxon>Ascomycota</taxon>
        <taxon>Taphrinomycotina</taxon>
        <taxon>Pneumocystomycetes</taxon>
        <taxon>Pneumocystaceae</taxon>
        <taxon>Pneumocystis</taxon>
    </lineage>
</organism>
<keyword evidence="2" id="KW-0812">Transmembrane</keyword>
<dbReference type="InterPro" id="IPR031833">
    <property type="entry name" value="DUF4748"/>
</dbReference>
<dbReference type="OrthoDB" id="5374117at2759"/>
<feature type="transmembrane region" description="Helical" evidence="2">
    <location>
        <begin position="6"/>
        <end position="25"/>
    </location>
</feature>
<accession>A0A899FQC1</accession>
<protein>
    <submittedName>
        <fullName evidence="3">Uncharacterized protein</fullName>
    </submittedName>
</protein>
<dbReference type="EMBL" id="CP054541">
    <property type="protein sequence ID" value="QSL66140.1"/>
    <property type="molecule type" value="Genomic_DNA"/>
</dbReference>
<evidence type="ECO:0000256" key="1">
    <source>
        <dbReference type="SAM" id="MobiDB-lite"/>
    </source>
</evidence>
<proteinExistence type="predicted"/>
<feature type="region of interest" description="Disordered" evidence="1">
    <location>
        <begin position="48"/>
        <end position="79"/>
    </location>
</feature>
<evidence type="ECO:0000313" key="4">
    <source>
        <dbReference type="Proteomes" id="UP000663699"/>
    </source>
</evidence>
<evidence type="ECO:0000313" key="3">
    <source>
        <dbReference type="EMBL" id="QSL66140.1"/>
    </source>
</evidence>
<feature type="compositionally biased region" description="Basic and acidic residues" evidence="1">
    <location>
        <begin position="62"/>
        <end position="79"/>
    </location>
</feature>
<keyword evidence="2" id="KW-0472">Membrane</keyword>
<name>A0A899FQC1_9ASCO</name>
<keyword evidence="2" id="KW-1133">Transmembrane helix</keyword>
<dbReference type="Pfam" id="PF15932">
    <property type="entry name" value="DUF4748"/>
    <property type="match status" value="1"/>
</dbReference>
<reference evidence="3" key="1">
    <citation type="submission" date="2020-06" db="EMBL/GenBank/DDBJ databases">
        <title>Genomes of multiple members of Pneumocystis genus reveal paths to human pathogen Pneumocystis jirovecii.</title>
        <authorList>
            <person name="Cisse O.H."/>
            <person name="Ma L."/>
            <person name="Dekker J."/>
            <person name="Khil P."/>
            <person name="Jo J."/>
            <person name="Brenchley J."/>
            <person name="Blair R."/>
            <person name="Pahar B."/>
            <person name="Chabe M."/>
            <person name="Van Rompay K.A."/>
            <person name="Keesler R."/>
            <person name="Sukura A."/>
            <person name="Hirsch V."/>
            <person name="Kutty G."/>
            <person name="Liu Y."/>
            <person name="Peng L."/>
            <person name="Chen J."/>
            <person name="Song J."/>
            <person name="Weissenbacher-Lang C."/>
            <person name="Xu J."/>
            <person name="Upham N.S."/>
            <person name="Stajich J.E."/>
            <person name="Cuomo C.A."/>
            <person name="Cushion M.T."/>
            <person name="Kovacs J.A."/>
        </authorList>
    </citation>
    <scope>NUCLEOTIDE SEQUENCE</scope>
    <source>
        <strain evidence="3">2A</strain>
    </source>
</reference>
<keyword evidence="4" id="KW-1185">Reference proteome</keyword>
<evidence type="ECO:0000256" key="2">
    <source>
        <dbReference type="SAM" id="Phobius"/>
    </source>
</evidence>
<gene>
    <name evidence="3" type="ORF">MERGE_000515</name>
</gene>
<sequence length="79" mass="8930">MNRPWSIAVGWISLTVAAGIGYYLAKKDIKARHRDRIQEQMIQEKKKSIEIMPGNGNMGSDELSKFHASKEQGVKEQSI</sequence>
<dbReference type="Proteomes" id="UP000663699">
    <property type="component" value="Chromosome 10"/>
</dbReference>